<evidence type="ECO:0000256" key="1">
    <source>
        <dbReference type="SAM" id="MobiDB-lite"/>
    </source>
</evidence>
<dbReference type="Proteomes" id="UP000295703">
    <property type="component" value="Unassembled WGS sequence"/>
</dbReference>
<evidence type="ECO:0000313" key="3">
    <source>
        <dbReference type="Proteomes" id="UP000295703"/>
    </source>
</evidence>
<accession>A0A4R8RXW3</accession>
<proteinExistence type="predicted"/>
<comment type="caution">
    <text evidence="2">The sequence shown here is derived from an EMBL/GenBank/DDBJ whole genome shotgun (WGS) entry which is preliminary data.</text>
</comment>
<feature type="compositionally biased region" description="Basic residues" evidence="1">
    <location>
        <begin position="1"/>
        <end position="15"/>
    </location>
</feature>
<dbReference type="AlphaFoldDB" id="A0A4R8RXW3"/>
<gene>
    <name evidence="2" type="ORF">CTRI78_v000552</name>
</gene>
<reference evidence="2 3" key="1">
    <citation type="submission" date="2018-12" db="EMBL/GenBank/DDBJ databases">
        <title>Genome sequence and assembly of Colletotrichum trifolii.</title>
        <authorList>
            <person name="Gan P."/>
            <person name="Shirasu K."/>
        </authorList>
    </citation>
    <scope>NUCLEOTIDE SEQUENCE [LARGE SCALE GENOMIC DNA]</scope>
    <source>
        <strain evidence="2 3">543-2</strain>
    </source>
</reference>
<feature type="region of interest" description="Disordered" evidence="1">
    <location>
        <begin position="1"/>
        <end position="34"/>
    </location>
</feature>
<protein>
    <submittedName>
        <fullName evidence="2">Uncharacterized protein</fullName>
    </submittedName>
</protein>
<evidence type="ECO:0000313" key="2">
    <source>
        <dbReference type="EMBL" id="TDZ74520.1"/>
    </source>
</evidence>
<keyword evidence="3" id="KW-1185">Reference proteome</keyword>
<organism evidence="2 3">
    <name type="scientific">Colletotrichum trifolii</name>
    <dbReference type="NCBI Taxonomy" id="5466"/>
    <lineage>
        <taxon>Eukaryota</taxon>
        <taxon>Fungi</taxon>
        <taxon>Dikarya</taxon>
        <taxon>Ascomycota</taxon>
        <taxon>Pezizomycotina</taxon>
        <taxon>Sordariomycetes</taxon>
        <taxon>Hypocreomycetidae</taxon>
        <taxon>Glomerellales</taxon>
        <taxon>Glomerellaceae</taxon>
        <taxon>Colletotrichum</taxon>
        <taxon>Colletotrichum orbiculare species complex</taxon>
    </lineage>
</organism>
<name>A0A4R8RXW3_COLTR</name>
<dbReference type="EMBL" id="RYZW01000003">
    <property type="protein sequence ID" value="TDZ74520.1"/>
    <property type="molecule type" value="Genomic_DNA"/>
</dbReference>
<feature type="compositionally biased region" description="Polar residues" evidence="1">
    <location>
        <begin position="17"/>
        <end position="34"/>
    </location>
</feature>
<sequence>MGWTRPRRPGARFHRTSLPQKPSPSNSGTASASTWMDGLDGWVMDRPDRQTLAIGIIGLSWAREPFPLAAPAIAPALRPGSPLCPALHCP</sequence>